<dbReference type="Gene3D" id="3.30.920.20">
    <property type="entry name" value="Gas2-like domain"/>
    <property type="match status" value="1"/>
</dbReference>
<dbReference type="InterPro" id="IPR002017">
    <property type="entry name" value="Spectrin_repeat"/>
</dbReference>
<dbReference type="FunFam" id="1.20.58.60:FF:000001">
    <property type="entry name" value="Microtubule-actin cross-linking factor 1"/>
    <property type="match status" value="2"/>
</dbReference>
<feature type="compositionally biased region" description="Polar residues" evidence="12">
    <location>
        <begin position="3400"/>
        <end position="3416"/>
    </location>
</feature>
<dbReference type="OrthoDB" id="6343412at2759"/>
<feature type="region of interest" description="Disordered" evidence="12">
    <location>
        <begin position="3277"/>
        <end position="3338"/>
    </location>
</feature>
<feature type="region of interest" description="Disordered" evidence="12">
    <location>
        <begin position="3211"/>
        <end position="3230"/>
    </location>
</feature>
<feature type="region of interest" description="Disordered" evidence="12">
    <location>
        <begin position="3396"/>
        <end position="3416"/>
    </location>
</feature>
<keyword evidence="5" id="KW-0493">Microtubule</keyword>
<dbReference type="GO" id="GO:0008017">
    <property type="term" value="F:microtubule binding"/>
    <property type="evidence" value="ECO:0007669"/>
    <property type="project" value="InterPro"/>
</dbReference>
<evidence type="ECO:0000313" key="17">
    <source>
        <dbReference type="EMBL" id="CAH0098415.1"/>
    </source>
</evidence>
<evidence type="ECO:0000256" key="6">
    <source>
        <dbReference type="ARBA" id="ARBA00022737"/>
    </source>
</evidence>
<dbReference type="PROSITE" id="PS50222">
    <property type="entry name" value="EF_HAND_2"/>
    <property type="match status" value="1"/>
</dbReference>
<dbReference type="InterPro" id="IPR018159">
    <property type="entry name" value="Spectrin/alpha-actinin"/>
</dbReference>
<dbReference type="GO" id="GO:0005882">
    <property type="term" value="C:intermediate filament"/>
    <property type="evidence" value="ECO:0007669"/>
    <property type="project" value="TreeGrafter"/>
</dbReference>
<dbReference type="Pfam" id="PF17902">
    <property type="entry name" value="SH3_10"/>
    <property type="match status" value="1"/>
</dbReference>
<dbReference type="FunFam" id="1.20.58.60:FF:000039">
    <property type="entry name" value="Short stop, isoform N"/>
    <property type="match status" value="1"/>
</dbReference>
<dbReference type="Gene3D" id="1.10.418.10">
    <property type="entry name" value="Calponin-like domain"/>
    <property type="match status" value="2"/>
</dbReference>
<dbReference type="InterPro" id="IPR002048">
    <property type="entry name" value="EF_hand_dom"/>
</dbReference>
<feature type="compositionally biased region" description="Polar residues" evidence="12">
    <location>
        <begin position="3220"/>
        <end position="3229"/>
    </location>
</feature>
<sequence>MYSLDPTLQGYEENLSKFKDERDAVQKKTFTKWVNKHLRKIGRRVDNLFEDLRDGHNLVSLLEVLSGDSLPRERGLTRFHMLQNVQTSLDYLRYRKIKLVNIRAEDIVDSNAKLTLGLIWTIILHFQISDIMVGQDESLTAREALLRWSQRTTAKYPGVRVKNFTSCWKDGLAFNAIIHRTRPDLVDWRSLKTSDIRERLESAFSTAEREYGVTRLLDPEDVDTPEPDEKSLITYISSLYDAFPHPPALHPLYDPFSLETQKKYGDYRELLSSFNGWIRESTLLMEDRNFPNTLMEVKNLALESKRFRTDEVPRRLREKENITRLYNDIEVKFLEETEEILEPELRLDTLERNWSQLLLLQQERDDAIHREIERLEGLQRIAEKVHREAKQFDIQLDDVETRIDEEAKRIDRLLVGDAVKNCEILSGELDAIQDAIKNMFADVKALKDGSYNQAGDLNKRVQRIHHCWELIRAVFQTRLLNVLPSLTSSDVEKSSNSSLEVRLMEINEHFHFLRESLEWNQMEKAAYGTDLSSVDVELNLHLEKHQAVDEFQCNVETCIMNRNKFQGEELVIYDNHLAVLQQSYTELTMASKNRLADLQRLQEFMQLAMTELTWLNEKEKIEITRDWSSKLLNLVDIQSYYKELMSDLEKREIQMSVVQSRGEALVQHHPAFECVEAHMMILSSKWKWFLKLTLCLETHLRHAVFYDNFFAEVKKCEEGCTRQDQLLNSTYSQSGFTLDEGEKLLKEMQDLRDELSHYSKVIEALCESSLEVVPLKQRGSSLSKPIAVKCICAYKEDEVTINKDEMFELVNNLSVMKWKVVSSNGVEYQVPSVCLMIPPPDSEAIEVAERLKRQYYHCEALWIKKQMRMSQNMIFATIKVVKSWDVSQFMSVGKDQRDAILRALNEDTEKLLQQGDPSDPQLRCLQRKIEEVNQLFCEFERRETSGNRPELSQLAIDDQLTSLRIKLEEFETTLISRITVPLPRDLDQLEQFVVDQRRFETDLQSLQLELDSVKENVEACQCKTPPMQASLDTCNTQWKKIWENSNLYVERLKGSEIVLNGLDVLTKFVSHLEIQLVSWKNTPSDAEALSEIHDDLIDMQSSIQTHQSTIDQLVEEASAVRRLVIRSRNSVNTTIRKHPDVDRLESEINAIISRLNNICTQVDERISLSKRETSQSNFRCYFGSNRLHFCESLFEHQKTSAVLQVDETKIESTFETSNEMPSIMNGNKSSLSMPSIPDVDEENANYEFPEKQPEVEQHLRELPCLDLDDRMETLKKAMAIVKEFQDKFFPIANWLDEMERQIRDTVVIATDEEKIQQSIEEHDLLHDDILRRKPDLESLANNFTDLMSLVVEEEAAVLADRLAELTDRYAVLVEDSDALGQLLDKAKSSLRRLVLSYEDLMNWMESFESKLKNCTLSVHVEKLQEQMKELMRLTEEVARYQDEVESVVDIGLELMRHITDEEALQLKEKLGFVQHRYIELSVRADELLKEAQEIQPVVEQFHLSHNRLANYLLDAEDRLQALDFSSAVSGGSAGLHVQESIIIRLEKLLTEVRPFLDIVNESGPQLCQRCPVEGAAYIESLITRDNRRFDAVHEQMQRKIKRLQAWKQRLGEVVGDLDQLLDWFREMEQQIREAEPPSCDPGIIRVQLTEHKSLGEEISSQKGRVRDVLSASQAVLRQSPQTEDSVFIREKMEDLKEIRDHVSELNADRLSILEQAIHSSKHFHEAHSELSNWLDEREEALANVDDPAIHLKEIGRQQEVNKLLMSEVAEYKPILEKLNKTGTALAKLCLEEDGLKIHDIIELDNARYAALRSAVRQRQKTLDDALQETSQFSDKLEGMLTALGNAFEQVKLVEPVSVYPDKIQEQMQENQSIIEDLEKRESAFEAVKLIGDEVLMKNPSDPAMKDITCKLKKLSKLWDTVTSATEEREKSLEEALVLSKQFWEELQVVMTAVKELQGTLVTQESPAVEPTKIHQQQVTLQDIKSDIGQIQPKVEHCQKIGQELIELCGEPDKPEVRKHTEELESAWDNVTALYTKREENLIEAMGRAIEYHDILNALVEFLEKAGEKFQGMRPLGTDIETVKKQIEQLQAFKAEVDPHVVTVETLNRQASDLILRTSPDQAGRLKDPLAKVNRCWEDLLRGVVDMQRELENALLHLGQFQHALNELLVWIQRTESTLNELKPVHGDPIIIEVELAKLKLFVNDIQAHQTTVDTLNDASRQLVETDKTSDDPNNIQKRLVLLNQKWGDMVEKASNRQQIFQCIQYPQELENALKESEQFIGEIQDLLLWLNDIDGALSMSKPVGGLPETASDQLQLFLEVYHELEKNLQLVESCLDRGTDYLNQSSDRAAPSLQRNLRMLKQRWDNSMNRANDKKIKLETALKEATEFHDALQVFTEWLTNAEKTLSALNPVSRVMETVLSQIEDHKSLQKDISIQREAILSLNKKGTNSKYFSQKQDVILIKNLLISVQHRWERVLSRAAERTRALDHGYKEAKEYHDPWHELYSWLEDAEKGFNDAEIKYNKDPEKIKQLLAKHTEFHEILLGKKNKYDGVVRLGKLIKDRAPKTDDSTLKLMESDLKTKWQSVCNKSIDRQRKLEEGLLFSGQFEDAIKALVDWLCKADRIQLTEGPVHGDLDTVMALREQHNNFEEELHNKFTQAEAVQKMAVDVMAIASDEDKTAIQRQVSELEVTLGNVSEASNTRSARLDDALIQSETLDKSVSMLLECFSDALTKLRFTGVLPDEESGALQQLADHHKYLEVVIKKEADKDDIMTLAQDILEKAHPDAVTVIQSLCHVIQSRWEEVMTWASQREQRLNEHLRNLREMTSILEELFAWLSIAEKTLVTLEAEPLPDDLAILEVLVKDHQDFMEDMAKRQPEMDRFCRTKTPDRENSLIPRLLRSSYKPPSGESTPGPQQQTRKPRKVNLEGSPCNPRARHLWDRWRNVWMIAWERQRCLQDKLNYLQEIEKVKNFSWDDWRRRFMKYMNNKKSRVTDLFRRLDKSNEGFISCEDFIDGIMKTKFPSSRIEMNVVANMFDRNNEAFIEWKEFLTALRPDWEERRSTEDEIIQDEVERAVNQCTCRSAFKVHQVSEGQYRFGENQKLRLVRILRSTVMVRVGGGWEALGEFLVKNDPCRAKGKTNFELREQFLPEGASQGMTLFKSRASPNSSVSSQLGNSQTIFSPLHSPSSPLSTAGLITKVREKAVLRSTDSPLLQPFSVGTPDTSVSESDGSFHIGHKASALRKSMTNYVNFDLGGSYSGSRSTSRLLDSKNRSIQSLDSYDGGSVQNTPISGSRRSLKQPSWSCTLPRKRSAIPSLSLVGTRARHPSGSRSSGVSPSLSGDLNGVAISAASRDRISSGSNSICNLDTPGTIKREGKADVLTAVVRKVASTDIRKKPLSTFRPSPNQINTTTEIESE</sequence>
<dbReference type="Pfam" id="PF00435">
    <property type="entry name" value="Spectrin"/>
    <property type="match status" value="12"/>
</dbReference>
<dbReference type="SUPFAM" id="SSF143575">
    <property type="entry name" value="GAS2 domain-like"/>
    <property type="match status" value="1"/>
</dbReference>
<dbReference type="InterPro" id="IPR018247">
    <property type="entry name" value="EF_Hand_1_Ca_BS"/>
</dbReference>
<feature type="domain" description="GAR" evidence="16">
    <location>
        <begin position="3062"/>
        <end position="3134"/>
    </location>
</feature>
<dbReference type="SMART" id="SM00033">
    <property type="entry name" value="CH"/>
    <property type="match status" value="2"/>
</dbReference>
<evidence type="ECO:0000256" key="11">
    <source>
        <dbReference type="SAM" id="Coils"/>
    </source>
</evidence>
<feature type="region of interest" description="Disordered" evidence="12">
    <location>
        <begin position="2895"/>
        <end position="2929"/>
    </location>
</feature>
<dbReference type="GO" id="GO:0005198">
    <property type="term" value="F:structural molecule activity"/>
    <property type="evidence" value="ECO:0007669"/>
    <property type="project" value="TreeGrafter"/>
</dbReference>
<dbReference type="InterPro" id="IPR001715">
    <property type="entry name" value="CH_dom"/>
</dbReference>
<feature type="coiled-coil region" evidence="11">
    <location>
        <begin position="1416"/>
        <end position="1450"/>
    </location>
</feature>
<proteinExistence type="predicted"/>
<dbReference type="PROSITE" id="PS00019">
    <property type="entry name" value="ACTININ_1"/>
    <property type="match status" value="1"/>
</dbReference>
<dbReference type="SMART" id="SM00150">
    <property type="entry name" value="SPEC"/>
    <property type="match status" value="19"/>
</dbReference>
<comment type="caution">
    <text evidence="17">The sequence shown here is derived from an EMBL/GenBank/DDBJ whole genome shotgun (WGS) entry which is preliminary data.</text>
</comment>
<keyword evidence="8" id="KW-0009">Actin-binding</keyword>
<keyword evidence="2 10" id="KW-0728">SH3 domain</keyword>
<dbReference type="CDD" id="cd00176">
    <property type="entry name" value="SPEC"/>
    <property type="match status" value="9"/>
</dbReference>
<keyword evidence="9" id="KW-0206">Cytoskeleton</keyword>
<evidence type="ECO:0000256" key="12">
    <source>
        <dbReference type="SAM" id="MobiDB-lite"/>
    </source>
</evidence>
<dbReference type="InterPro" id="IPR041615">
    <property type="entry name" value="Desmoplakin_SH3"/>
</dbReference>
<comment type="subcellular location">
    <subcellularLocation>
        <location evidence="1">Cytoplasm</location>
        <location evidence="1">Cytoskeleton</location>
    </subcellularLocation>
</comment>
<protein>
    <recommendedName>
        <fullName evidence="19">Microtubule-actin cross-linking factor 1</fullName>
    </recommendedName>
</protein>
<keyword evidence="6" id="KW-0677">Repeat</keyword>
<dbReference type="InterPro" id="IPR003108">
    <property type="entry name" value="GAR_dom"/>
</dbReference>
<dbReference type="Gene3D" id="1.20.58.60">
    <property type="match status" value="18"/>
</dbReference>
<dbReference type="InterPro" id="IPR036872">
    <property type="entry name" value="CH_dom_sf"/>
</dbReference>
<keyword evidence="7" id="KW-0106">Calcium</keyword>
<evidence type="ECO:0008006" key="19">
    <source>
        <dbReference type="Google" id="ProtNLM"/>
    </source>
</evidence>
<dbReference type="Pfam" id="PF02187">
    <property type="entry name" value="GAS2"/>
    <property type="match status" value="1"/>
</dbReference>
<dbReference type="SUPFAM" id="SSF46966">
    <property type="entry name" value="Spectrin repeat"/>
    <property type="match status" value="18"/>
</dbReference>
<evidence type="ECO:0000256" key="10">
    <source>
        <dbReference type="PROSITE-ProRule" id="PRU00192"/>
    </source>
</evidence>
<dbReference type="GO" id="GO:0005737">
    <property type="term" value="C:cytoplasm"/>
    <property type="evidence" value="ECO:0007669"/>
    <property type="project" value="TreeGrafter"/>
</dbReference>
<dbReference type="Pfam" id="PF21020">
    <property type="entry name" value="Spectrin_4"/>
    <property type="match status" value="1"/>
</dbReference>
<feature type="domain" description="Calponin-homology (CH)" evidence="14">
    <location>
        <begin position="139"/>
        <end position="244"/>
    </location>
</feature>
<dbReference type="PROSITE" id="PS00020">
    <property type="entry name" value="ACTININ_2"/>
    <property type="match status" value="1"/>
</dbReference>
<evidence type="ECO:0000313" key="18">
    <source>
        <dbReference type="Proteomes" id="UP000789390"/>
    </source>
</evidence>
<dbReference type="FunFam" id="1.20.58.60:FF:000053">
    <property type="entry name" value="Short stop, isoform K"/>
    <property type="match status" value="1"/>
</dbReference>
<dbReference type="FunFam" id="1.20.58.60:FF:000313">
    <property type="entry name" value="Microtubule-actin cross-linking factor 1"/>
    <property type="match status" value="1"/>
</dbReference>
<dbReference type="SUPFAM" id="SSF47576">
    <property type="entry name" value="Calponin-homology domain, CH-domain"/>
    <property type="match status" value="1"/>
</dbReference>
<dbReference type="InterPro" id="IPR036534">
    <property type="entry name" value="GAR_dom_sf"/>
</dbReference>
<dbReference type="Proteomes" id="UP000789390">
    <property type="component" value="Unassembled WGS sequence"/>
</dbReference>
<evidence type="ECO:0000259" key="15">
    <source>
        <dbReference type="PROSITE" id="PS50222"/>
    </source>
</evidence>
<evidence type="ECO:0000256" key="1">
    <source>
        <dbReference type="ARBA" id="ARBA00004245"/>
    </source>
</evidence>
<dbReference type="Pfam" id="PF00307">
    <property type="entry name" value="CH"/>
    <property type="match status" value="2"/>
</dbReference>
<evidence type="ECO:0000256" key="4">
    <source>
        <dbReference type="ARBA" id="ARBA00022553"/>
    </source>
</evidence>
<dbReference type="InterPro" id="IPR043197">
    <property type="entry name" value="Plakin"/>
</dbReference>
<dbReference type="CDD" id="cd21189">
    <property type="entry name" value="CH_PLEC-like_rpt2"/>
    <property type="match status" value="1"/>
</dbReference>
<evidence type="ECO:0000256" key="7">
    <source>
        <dbReference type="ARBA" id="ARBA00022837"/>
    </source>
</evidence>
<dbReference type="SUPFAM" id="SSF47473">
    <property type="entry name" value="EF-hand"/>
    <property type="match status" value="1"/>
</dbReference>
<feature type="coiled-coil region" evidence="11">
    <location>
        <begin position="996"/>
        <end position="1023"/>
    </location>
</feature>
<feature type="compositionally biased region" description="Polar residues" evidence="12">
    <location>
        <begin position="3277"/>
        <end position="3304"/>
    </location>
</feature>
<dbReference type="PROSITE" id="PS50021">
    <property type="entry name" value="CH"/>
    <property type="match status" value="2"/>
</dbReference>
<evidence type="ECO:0000259" key="14">
    <source>
        <dbReference type="PROSITE" id="PS50021"/>
    </source>
</evidence>
<feature type="domain" description="SH3" evidence="13">
    <location>
        <begin position="783"/>
        <end position="840"/>
    </location>
</feature>
<dbReference type="Pfam" id="PF21019">
    <property type="entry name" value="Spectrin_3"/>
    <property type="match status" value="1"/>
</dbReference>
<gene>
    <name evidence="17" type="ORF">DGAL_LOCUS468</name>
</gene>
<dbReference type="GO" id="GO:0030056">
    <property type="term" value="C:hemidesmosome"/>
    <property type="evidence" value="ECO:0007669"/>
    <property type="project" value="TreeGrafter"/>
</dbReference>
<evidence type="ECO:0000256" key="9">
    <source>
        <dbReference type="ARBA" id="ARBA00023212"/>
    </source>
</evidence>
<dbReference type="PROSITE" id="PS51460">
    <property type="entry name" value="GAR"/>
    <property type="match status" value="1"/>
</dbReference>
<feature type="compositionally biased region" description="Polar residues" evidence="12">
    <location>
        <begin position="2908"/>
        <end position="2918"/>
    </location>
</feature>
<name>A0A8J2WEB1_9CRUS</name>
<dbReference type="FunFam" id="1.10.418.10:FF:000022">
    <property type="entry name" value="Short stop, isoform K"/>
    <property type="match status" value="1"/>
</dbReference>
<dbReference type="FunFam" id="1.20.58.60:FF:000040">
    <property type="entry name" value="Short stop, isoform N"/>
    <property type="match status" value="1"/>
</dbReference>
<evidence type="ECO:0000259" key="13">
    <source>
        <dbReference type="PROSITE" id="PS50002"/>
    </source>
</evidence>
<keyword evidence="18" id="KW-1185">Reference proteome</keyword>
<keyword evidence="3" id="KW-0963">Cytoplasm</keyword>
<dbReference type="Gene3D" id="1.10.238.10">
    <property type="entry name" value="EF-hand"/>
    <property type="match status" value="1"/>
</dbReference>
<dbReference type="Gene3D" id="2.30.30.40">
    <property type="entry name" value="SH3 Domains"/>
    <property type="match status" value="1"/>
</dbReference>
<feature type="domain" description="Calponin-homology (CH)" evidence="14">
    <location>
        <begin position="24"/>
        <end position="127"/>
    </location>
</feature>
<evidence type="ECO:0000256" key="2">
    <source>
        <dbReference type="ARBA" id="ARBA00022443"/>
    </source>
</evidence>
<dbReference type="InterPro" id="IPR001589">
    <property type="entry name" value="Actinin_actin-bd_CS"/>
</dbReference>
<reference evidence="17" key="1">
    <citation type="submission" date="2021-11" db="EMBL/GenBank/DDBJ databases">
        <authorList>
            <person name="Schell T."/>
        </authorList>
    </citation>
    <scope>NUCLEOTIDE SEQUENCE</scope>
    <source>
        <strain evidence="17">M5</strain>
    </source>
</reference>
<dbReference type="EMBL" id="CAKKLH010000002">
    <property type="protein sequence ID" value="CAH0098415.1"/>
    <property type="molecule type" value="Genomic_DNA"/>
</dbReference>
<dbReference type="GO" id="GO:0045104">
    <property type="term" value="P:intermediate filament cytoskeleton organization"/>
    <property type="evidence" value="ECO:0007669"/>
    <property type="project" value="InterPro"/>
</dbReference>
<dbReference type="GO" id="GO:0005886">
    <property type="term" value="C:plasma membrane"/>
    <property type="evidence" value="ECO:0007669"/>
    <property type="project" value="UniProtKB-SubCell"/>
</dbReference>
<dbReference type="InterPro" id="IPR011992">
    <property type="entry name" value="EF-hand-dom_pair"/>
</dbReference>
<accession>A0A8J2WEB1</accession>
<dbReference type="GO" id="GO:0005509">
    <property type="term" value="F:calcium ion binding"/>
    <property type="evidence" value="ECO:0007669"/>
    <property type="project" value="InterPro"/>
</dbReference>
<dbReference type="GO" id="GO:0031122">
    <property type="term" value="P:cytoplasmic microtubule organization"/>
    <property type="evidence" value="ECO:0007669"/>
    <property type="project" value="TreeGrafter"/>
</dbReference>
<dbReference type="PROSITE" id="PS00018">
    <property type="entry name" value="EF_HAND_1"/>
    <property type="match status" value="1"/>
</dbReference>
<organism evidence="17 18">
    <name type="scientific">Daphnia galeata</name>
    <dbReference type="NCBI Taxonomy" id="27404"/>
    <lineage>
        <taxon>Eukaryota</taxon>
        <taxon>Metazoa</taxon>
        <taxon>Ecdysozoa</taxon>
        <taxon>Arthropoda</taxon>
        <taxon>Crustacea</taxon>
        <taxon>Branchiopoda</taxon>
        <taxon>Diplostraca</taxon>
        <taxon>Cladocera</taxon>
        <taxon>Anomopoda</taxon>
        <taxon>Daphniidae</taxon>
        <taxon>Daphnia</taxon>
    </lineage>
</organism>
<evidence type="ECO:0000256" key="8">
    <source>
        <dbReference type="ARBA" id="ARBA00023203"/>
    </source>
</evidence>
<dbReference type="Pfam" id="PF21097">
    <property type="entry name" value="SR_plectin_7"/>
    <property type="match status" value="1"/>
</dbReference>
<evidence type="ECO:0000256" key="5">
    <source>
        <dbReference type="ARBA" id="ARBA00022701"/>
    </source>
</evidence>
<dbReference type="PANTHER" id="PTHR23169:SF23">
    <property type="entry name" value="SHORT STOP, ISOFORM H"/>
    <property type="match status" value="1"/>
</dbReference>
<dbReference type="GO" id="GO:0003779">
    <property type="term" value="F:actin binding"/>
    <property type="evidence" value="ECO:0007669"/>
    <property type="project" value="UniProtKB-KW"/>
</dbReference>
<evidence type="ECO:0000259" key="16">
    <source>
        <dbReference type="PROSITE" id="PS51460"/>
    </source>
</evidence>
<evidence type="ECO:0000256" key="3">
    <source>
        <dbReference type="ARBA" id="ARBA00022490"/>
    </source>
</evidence>
<feature type="domain" description="EF-hand" evidence="15">
    <location>
        <begin position="2987"/>
        <end position="3022"/>
    </location>
</feature>
<dbReference type="CDD" id="cd21188">
    <property type="entry name" value="CH_PLEC-like_rpt1"/>
    <property type="match status" value="1"/>
</dbReference>
<feature type="compositionally biased region" description="Low complexity" evidence="12">
    <location>
        <begin position="3328"/>
        <end position="3338"/>
    </location>
</feature>
<dbReference type="GO" id="GO:0005874">
    <property type="term" value="C:microtubule"/>
    <property type="evidence" value="ECO:0007669"/>
    <property type="project" value="UniProtKB-KW"/>
</dbReference>
<dbReference type="SMART" id="SM00243">
    <property type="entry name" value="GAS2"/>
    <property type="match status" value="1"/>
</dbReference>
<keyword evidence="11" id="KW-0175">Coiled coil</keyword>
<dbReference type="GO" id="GO:0042060">
    <property type="term" value="P:wound healing"/>
    <property type="evidence" value="ECO:0007669"/>
    <property type="project" value="TreeGrafter"/>
</dbReference>
<keyword evidence="4" id="KW-0597">Phosphoprotein</keyword>
<dbReference type="InterPro" id="IPR001452">
    <property type="entry name" value="SH3_domain"/>
</dbReference>
<dbReference type="InterPro" id="IPR049538">
    <property type="entry name" value="PCN-like_spectrin-like_rpt"/>
</dbReference>
<dbReference type="FunFam" id="1.10.418.10:FF:000048">
    <property type="entry name" value="Short stop, isoform B"/>
    <property type="match status" value="1"/>
</dbReference>
<dbReference type="PROSITE" id="PS50002">
    <property type="entry name" value="SH3"/>
    <property type="match status" value="1"/>
</dbReference>
<dbReference type="PANTHER" id="PTHR23169">
    <property type="entry name" value="ENVOPLAKIN"/>
    <property type="match status" value="1"/>
</dbReference>